<evidence type="ECO:0000259" key="2">
    <source>
        <dbReference type="Pfam" id="PF13472"/>
    </source>
</evidence>
<evidence type="ECO:0000256" key="1">
    <source>
        <dbReference type="SAM" id="SignalP"/>
    </source>
</evidence>
<dbReference type="Pfam" id="PF13472">
    <property type="entry name" value="Lipase_GDSL_2"/>
    <property type="match status" value="1"/>
</dbReference>
<feature type="chain" id="PRO_5039134396" description="SGNH hydrolase-type esterase domain-containing protein" evidence="1">
    <location>
        <begin position="27"/>
        <end position="421"/>
    </location>
</feature>
<dbReference type="PANTHER" id="PTHR43784">
    <property type="entry name" value="GDSL-LIKE LIPASE/ACYLHYDROLASE, PUTATIVE (AFU_ORTHOLOGUE AFUA_2G00820)-RELATED"/>
    <property type="match status" value="1"/>
</dbReference>
<dbReference type="CDD" id="cd01830">
    <property type="entry name" value="XynE_like"/>
    <property type="match status" value="1"/>
</dbReference>
<keyword evidence="1" id="KW-0732">Signal</keyword>
<comment type="caution">
    <text evidence="3">The sequence shown here is derived from an EMBL/GenBank/DDBJ whole genome shotgun (WGS) entry which is preliminary data.</text>
</comment>
<accession>A0A328NEX4</accession>
<protein>
    <recommendedName>
        <fullName evidence="2">SGNH hydrolase-type esterase domain-containing protein</fullName>
    </recommendedName>
</protein>
<dbReference type="InterPro" id="IPR036514">
    <property type="entry name" value="SGNH_hydro_sf"/>
</dbReference>
<feature type="domain" description="SGNH hydrolase-type esterase" evidence="2">
    <location>
        <begin position="209"/>
        <end position="394"/>
    </location>
</feature>
<dbReference type="InterPro" id="IPR013830">
    <property type="entry name" value="SGNH_hydro"/>
</dbReference>
<dbReference type="SUPFAM" id="SSF52266">
    <property type="entry name" value="SGNH hydrolase"/>
    <property type="match status" value="1"/>
</dbReference>
<sequence length="421" mass="44480">MRAGLARRGAAAAVAALLCVPVVGSAAQARTRHDPAAGAGRHFAVTWAASADRQGAGPAERSYRLVVRTSVGGDALRIRLTNAFGEHPVTFSSAYAGLQRQGAELVAGSNRRLTFGGRSSVTVAAGEMILSDPLPGRLAAQSNLVVSLHVTGAQGPTSGHGMAMQTSYATSGDHAAEEAATNWTDSMTSWYWLDAVSVRTSTATGSVVALGDSITDGWASSTDANRRWPDYLSRRLQAAPDSPVRGVANAGISGNKVLADGAGEAALRRFDRDVLSQPGVDTVFVYEGINDIKAHTGVTVDDLTTGYRELADRAHAAGKCVVGATVMAYKGWPEYDAAGEAVRQGVNEWIRHSGVFDAVVDFDRITRSPYDRQALLPFLDSGDHVHPNDKGMQAMADAVDLAALRCDRRAIDGDDMPAWYR</sequence>
<dbReference type="PANTHER" id="PTHR43784:SF2">
    <property type="entry name" value="GDSL-LIKE LIPASE_ACYLHYDROLASE, PUTATIVE (AFU_ORTHOLOGUE AFUA_2G00820)-RELATED"/>
    <property type="match status" value="1"/>
</dbReference>
<name>A0A328NEX4_9ACTN</name>
<evidence type="ECO:0000313" key="3">
    <source>
        <dbReference type="EMBL" id="RAO27781.1"/>
    </source>
</evidence>
<gene>
    <name evidence="3" type="ORF">PSN13_05669</name>
</gene>
<reference evidence="3 4" key="1">
    <citation type="submission" date="2018-03" db="EMBL/GenBank/DDBJ databases">
        <title>Defining the species Micromonospora saelicesensis and Micromonospora noduli under the framework of genomics.</title>
        <authorList>
            <person name="Riesco R."/>
            <person name="Trujillo M.E."/>
        </authorList>
    </citation>
    <scope>NUCLEOTIDE SEQUENCE [LARGE SCALE GENOMIC DNA]</scope>
    <source>
        <strain evidence="3 4">PSN13</strain>
    </source>
</reference>
<dbReference type="EMBL" id="PYAG01000039">
    <property type="protein sequence ID" value="RAO27781.1"/>
    <property type="molecule type" value="Genomic_DNA"/>
</dbReference>
<dbReference type="RefSeq" id="WP_112678204.1">
    <property type="nucleotide sequence ID" value="NZ_PYAG01000039.1"/>
</dbReference>
<dbReference type="Gene3D" id="3.40.50.1110">
    <property type="entry name" value="SGNH hydrolase"/>
    <property type="match status" value="1"/>
</dbReference>
<organism evidence="3 4">
    <name type="scientific">Micromonospora saelicesensis</name>
    <dbReference type="NCBI Taxonomy" id="285676"/>
    <lineage>
        <taxon>Bacteria</taxon>
        <taxon>Bacillati</taxon>
        <taxon>Actinomycetota</taxon>
        <taxon>Actinomycetes</taxon>
        <taxon>Micromonosporales</taxon>
        <taxon>Micromonosporaceae</taxon>
        <taxon>Micromonospora</taxon>
    </lineage>
</organism>
<proteinExistence type="predicted"/>
<dbReference type="AlphaFoldDB" id="A0A328NEX4"/>
<dbReference type="Proteomes" id="UP000249419">
    <property type="component" value="Unassembled WGS sequence"/>
</dbReference>
<dbReference type="InterPro" id="IPR053140">
    <property type="entry name" value="GDSL_Rv0518-like"/>
</dbReference>
<feature type="signal peptide" evidence="1">
    <location>
        <begin position="1"/>
        <end position="26"/>
    </location>
</feature>
<evidence type="ECO:0000313" key="4">
    <source>
        <dbReference type="Proteomes" id="UP000249419"/>
    </source>
</evidence>